<keyword evidence="2" id="KW-0812">Transmembrane</keyword>
<dbReference type="EMBL" id="VXIV02003158">
    <property type="protein sequence ID" value="KAF6020610.1"/>
    <property type="molecule type" value="Genomic_DNA"/>
</dbReference>
<evidence type="ECO:0000313" key="4">
    <source>
        <dbReference type="Proteomes" id="UP000593567"/>
    </source>
</evidence>
<keyword evidence="2" id="KW-1133">Transmembrane helix</keyword>
<sequence>MKGDLEYAGHAHSSKESDRRSPVISGLGVIAITGLLITVTTAGTIFGVHLLNRIDDLQTRNMELELKVAYKTDIEQQNERINNLEKKTTEHLRKRRETGNYGYPAGHGPEYGGK</sequence>
<feature type="compositionally biased region" description="Basic and acidic residues" evidence="1">
    <location>
        <begin position="1"/>
        <end position="21"/>
    </location>
</feature>
<comment type="caution">
    <text evidence="3">The sequence shown here is derived from an EMBL/GenBank/DDBJ whole genome shotgun (WGS) entry which is preliminary data.</text>
</comment>
<dbReference type="AlphaFoldDB" id="A0A7J7J331"/>
<gene>
    <name evidence="3" type="ORF">EB796_021080</name>
</gene>
<feature type="region of interest" description="Disordered" evidence="1">
    <location>
        <begin position="1"/>
        <end position="22"/>
    </location>
</feature>
<feature type="region of interest" description="Disordered" evidence="1">
    <location>
        <begin position="85"/>
        <end position="114"/>
    </location>
</feature>
<organism evidence="3 4">
    <name type="scientific">Bugula neritina</name>
    <name type="common">Brown bryozoan</name>
    <name type="synonym">Sertularia neritina</name>
    <dbReference type="NCBI Taxonomy" id="10212"/>
    <lineage>
        <taxon>Eukaryota</taxon>
        <taxon>Metazoa</taxon>
        <taxon>Spiralia</taxon>
        <taxon>Lophotrochozoa</taxon>
        <taxon>Bryozoa</taxon>
        <taxon>Gymnolaemata</taxon>
        <taxon>Cheilostomatida</taxon>
        <taxon>Flustrina</taxon>
        <taxon>Buguloidea</taxon>
        <taxon>Bugulidae</taxon>
        <taxon>Bugula</taxon>
    </lineage>
</organism>
<dbReference type="Proteomes" id="UP000593567">
    <property type="component" value="Unassembled WGS sequence"/>
</dbReference>
<feature type="transmembrane region" description="Helical" evidence="2">
    <location>
        <begin position="23"/>
        <end position="51"/>
    </location>
</feature>
<keyword evidence="4" id="KW-1185">Reference proteome</keyword>
<evidence type="ECO:0000256" key="1">
    <source>
        <dbReference type="SAM" id="MobiDB-lite"/>
    </source>
</evidence>
<reference evidence="3" key="1">
    <citation type="submission" date="2020-06" db="EMBL/GenBank/DDBJ databases">
        <title>Draft genome of Bugula neritina, a colonial animal packing powerful symbionts and potential medicines.</title>
        <authorList>
            <person name="Rayko M."/>
        </authorList>
    </citation>
    <scope>NUCLEOTIDE SEQUENCE [LARGE SCALE GENOMIC DNA]</scope>
    <source>
        <strain evidence="3">Kwan_BN1</strain>
    </source>
</reference>
<evidence type="ECO:0000313" key="3">
    <source>
        <dbReference type="EMBL" id="KAF6020610.1"/>
    </source>
</evidence>
<evidence type="ECO:0000256" key="2">
    <source>
        <dbReference type="SAM" id="Phobius"/>
    </source>
</evidence>
<name>A0A7J7J331_BUGNE</name>
<protein>
    <submittedName>
        <fullName evidence="3">Uncharacterized protein</fullName>
    </submittedName>
</protein>
<keyword evidence="2" id="KW-0472">Membrane</keyword>
<accession>A0A7J7J331</accession>
<proteinExistence type="predicted"/>